<dbReference type="PANTHER" id="PTHR43201">
    <property type="entry name" value="ACYL-COA SYNTHETASE"/>
    <property type="match status" value="1"/>
</dbReference>
<dbReference type="RefSeq" id="WP_408181951.1">
    <property type="nucleotide sequence ID" value="NZ_JAQQEZ010000058.1"/>
</dbReference>
<evidence type="ECO:0000259" key="3">
    <source>
        <dbReference type="Pfam" id="PF00501"/>
    </source>
</evidence>
<dbReference type="SUPFAM" id="SSF56801">
    <property type="entry name" value="Acetyl-CoA synthetase-like"/>
    <property type="match status" value="1"/>
</dbReference>
<keyword evidence="2" id="KW-0436">Ligase</keyword>
<dbReference type="Proteomes" id="UP001629230">
    <property type="component" value="Unassembled WGS sequence"/>
</dbReference>
<dbReference type="PANTHER" id="PTHR43201:SF5">
    <property type="entry name" value="MEDIUM-CHAIN ACYL-COA LIGASE ACSF2, MITOCHONDRIAL"/>
    <property type="match status" value="1"/>
</dbReference>
<comment type="caution">
    <text evidence="5">The sequence shown here is derived from an EMBL/GenBank/DDBJ whole genome shotgun (WGS) entry which is preliminary data.</text>
</comment>
<dbReference type="Gene3D" id="3.40.50.12780">
    <property type="entry name" value="N-terminal domain of ligase-like"/>
    <property type="match status" value="1"/>
</dbReference>
<keyword evidence="6" id="KW-1185">Reference proteome</keyword>
<gene>
    <name evidence="5" type="ORF">PQR57_41135</name>
</gene>
<organism evidence="5 6">
    <name type="scientific">Paraburkholderia dipogonis</name>
    <dbReference type="NCBI Taxonomy" id="1211383"/>
    <lineage>
        <taxon>Bacteria</taxon>
        <taxon>Pseudomonadati</taxon>
        <taxon>Pseudomonadota</taxon>
        <taxon>Betaproteobacteria</taxon>
        <taxon>Burkholderiales</taxon>
        <taxon>Burkholderiaceae</taxon>
        <taxon>Paraburkholderia</taxon>
    </lineage>
</organism>
<dbReference type="Pfam" id="PF13193">
    <property type="entry name" value="AMP-binding_C"/>
    <property type="match status" value="1"/>
</dbReference>
<sequence length="538" mass="57679">MATMPVSRTLPLLLEEQAAIDPEHEAIVGGAIRLTYEELVVQVRQTAAALHALGIGRGDRVAILMGNRPEWLVLAYAAQYVGAIAVGLNTWATARELEYALRHSEASLLVAAASFLRQDFRVMLHSLEPLAERLPSLQQVVWIGEMPVAASHLSYAQFQQLGEGVPEATIVALGAAVEPADIALLVYSSGSTAAPKGILLRHDGLIENGWHIGERQHITHEDRLWLAVSLFWSLGSANAVMNLLTHRGTIVLQESFNAAEALRLINAESCSVFYGTPNMVRAITDARAPGDRRLASLRAGATIGTPEQIKRLAALGATAICNVYGLTETYGNCAVTDASEPLEIRAATMGTPLPGFTVRIVDLADGAVLPAGEVGEIRIRGRLFAGYYRDAARTAACFDADGFFCSGDLGLLDEAGRIVYRGRVTEMIKTGGINVAPAEVEETLAQHPAVEFAFVVALPDAIQDEVLGAIVIARMGLTVSEETLQAFCRETLAAYKVPRIIRILAEADLPLTTTGKVKKSELKHLFDIAAVGQPARPS</sequence>
<feature type="domain" description="AMP-binding enzyme C-terminal" evidence="4">
    <location>
        <begin position="439"/>
        <end position="516"/>
    </location>
</feature>
<evidence type="ECO:0000256" key="2">
    <source>
        <dbReference type="ARBA" id="ARBA00022598"/>
    </source>
</evidence>
<proteinExistence type="inferred from homology"/>
<dbReference type="InterPro" id="IPR042099">
    <property type="entry name" value="ANL_N_sf"/>
</dbReference>
<dbReference type="Gene3D" id="3.30.300.30">
    <property type="match status" value="1"/>
</dbReference>
<dbReference type="InterPro" id="IPR025110">
    <property type="entry name" value="AMP-bd_C"/>
</dbReference>
<evidence type="ECO:0000313" key="5">
    <source>
        <dbReference type="EMBL" id="MFM0007347.1"/>
    </source>
</evidence>
<reference evidence="5 6" key="1">
    <citation type="journal article" date="2024" name="Chem. Sci.">
        <title>Discovery of megapolipeptins by genome mining of a Burkholderiales bacteria collection.</title>
        <authorList>
            <person name="Paulo B.S."/>
            <person name="Recchia M.J.J."/>
            <person name="Lee S."/>
            <person name="Fergusson C.H."/>
            <person name="Romanowski S.B."/>
            <person name="Hernandez A."/>
            <person name="Krull N."/>
            <person name="Liu D.Y."/>
            <person name="Cavanagh H."/>
            <person name="Bos A."/>
            <person name="Gray C.A."/>
            <person name="Murphy B.T."/>
            <person name="Linington R.G."/>
            <person name="Eustaquio A.S."/>
        </authorList>
    </citation>
    <scope>NUCLEOTIDE SEQUENCE [LARGE SCALE GENOMIC DNA]</scope>
    <source>
        <strain evidence="5 6">RL17-350-BIC-A</strain>
    </source>
</reference>
<dbReference type="EMBL" id="JAQQEZ010000058">
    <property type="protein sequence ID" value="MFM0007347.1"/>
    <property type="molecule type" value="Genomic_DNA"/>
</dbReference>
<dbReference type="InterPro" id="IPR045851">
    <property type="entry name" value="AMP-bd_C_sf"/>
</dbReference>
<protein>
    <submittedName>
        <fullName evidence="5">AMP-binding protein</fullName>
    </submittedName>
</protein>
<dbReference type="InterPro" id="IPR000873">
    <property type="entry name" value="AMP-dep_synth/lig_dom"/>
</dbReference>
<evidence type="ECO:0000256" key="1">
    <source>
        <dbReference type="ARBA" id="ARBA00006432"/>
    </source>
</evidence>
<feature type="domain" description="AMP-dependent synthetase/ligase" evidence="3">
    <location>
        <begin position="14"/>
        <end position="388"/>
    </location>
</feature>
<comment type="similarity">
    <text evidence="1">Belongs to the ATP-dependent AMP-binding enzyme family.</text>
</comment>
<name>A0ABW9B3K7_9BURK</name>
<evidence type="ECO:0000259" key="4">
    <source>
        <dbReference type="Pfam" id="PF13193"/>
    </source>
</evidence>
<evidence type="ECO:0000313" key="6">
    <source>
        <dbReference type="Proteomes" id="UP001629230"/>
    </source>
</evidence>
<accession>A0ABW9B3K7</accession>
<dbReference type="Pfam" id="PF00501">
    <property type="entry name" value="AMP-binding"/>
    <property type="match status" value="1"/>
</dbReference>